<evidence type="ECO:0000313" key="1">
    <source>
        <dbReference type="EMBL" id="MBW86462.1"/>
    </source>
</evidence>
<accession>A0A2P2IZ26</accession>
<organism evidence="1">
    <name type="scientific">Rhizophora mucronata</name>
    <name type="common">Asiatic mangrove</name>
    <dbReference type="NCBI Taxonomy" id="61149"/>
    <lineage>
        <taxon>Eukaryota</taxon>
        <taxon>Viridiplantae</taxon>
        <taxon>Streptophyta</taxon>
        <taxon>Embryophyta</taxon>
        <taxon>Tracheophyta</taxon>
        <taxon>Spermatophyta</taxon>
        <taxon>Magnoliopsida</taxon>
        <taxon>eudicotyledons</taxon>
        <taxon>Gunneridae</taxon>
        <taxon>Pentapetalae</taxon>
        <taxon>rosids</taxon>
        <taxon>fabids</taxon>
        <taxon>Malpighiales</taxon>
        <taxon>Rhizophoraceae</taxon>
        <taxon>Rhizophora</taxon>
    </lineage>
</organism>
<protein>
    <submittedName>
        <fullName evidence="1">Uncharacterized protein</fullName>
    </submittedName>
</protein>
<proteinExistence type="predicted"/>
<name>A0A2P2IZ26_RHIMU</name>
<sequence>MVDTKINFLLTFLPDEAKFSIFSASANHQLTMLLSCKASVLCISLKIKLFRAKLQQ</sequence>
<reference evidence="1" key="1">
    <citation type="submission" date="2018-02" db="EMBL/GenBank/DDBJ databases">
        <title>Rhizophora mucronata_Transcriptome.</title>
        <authorList>
            <person name="Meera S.P."/>
            <person name="Sreeshan A."/>
            <person name="Augustine A."/>
        </authorList>
    </citation>
    <scope>NUCLEOTIDE SEQUENCE</scope>
    <source>
        <tissue evidence="1">Leaf</tissue>
    </source>
</reference>
<dbReference type="AlphaFoldDB" id="A0A2P2IZ26"/>
<dbReference type="EMBL" id="GGEC01005979">
    <property type="protein sequence ID" value="MBW86462.1"/>
    <property type="molecule type" value="Transcribed_RNA"/>
</dbReference>